<proteinExistence type="predicted"/>
<protein>
    <recommendedName>
        <fullName evidence="1">SAM domain-containing protein</fullName>
    </recommendedName>
</protein>
<dbReference type="SUPFAM" id="SSF47769">
    <property type="entry name" value="SAM/Pointed domain"/>
    <property type="match status" value="1"/>
</dbReference>
<sequence length="106" mass="11829">MKSILKDLKLESLIPKFAAERIEPENVSELSDDELVCLGVTTIGDRHCIRALCANTEINISLWLQLLLANAWLFSADVMAAVEGVDAVGKEKFLRRELDSIKLLFV</sequence>
<evidence type="ECO:0000259" key="1">
    <source>
        <dbReference type="Pfam" id="PF00536"/>
    </source>
</evidence>
<dbReference type="Pfam" id="PF00536">
    <property type="entry name" value="SAM_1"/>
    <property type="match status" value="1"/>
</dbReference>
<dbReference type="InterPro" id="IPR013761">
    <property type="entry name" value="SAM/pointed_sf"/>
</dbReference>
<evidence type="ECO:0000313" key="3">
    <source>
        <dbReference type="Proteomes" id="UP001159405"/>
    </source>
</evidence>
<evidence type="ECO:0000313" key="2">
    <source>
        <dbReference type="EMBL" id="CAH3149088.1"/>
    </source>
</evidence>
<organism evidence="2 3">
    <name type="scientific">Porites lobata</name>
    <dbReference type="NCBI Taxonomy" id="104759"/>
    <lineage>
        <taxon>Eukaryota</taxon>
        <taxon>Metazoa</taxon>
        <taxon>Cnidaria</taxon>
        <taxon>Anthozoa</taxon>
        <taxon>Hexacorallia</taxon>
        <taxon>Scleractinia</taxon>
        <taxon>Fungiina</taxon>
        <taxon>Poritidae</taxon>
        <taxon>Porites</taxon>
    </lineage>
</organism>
<name>A0ABN8PTE4_9CNID</name>
<dbReference type="Gene3D" id="1.10.150.50">
    <property type="entry name" value="Transcription Factor, Ets-1"/>
    <property type="match status" value="1"/>
</dbReference>
<dbReference type="Proteomes" id="UP001159405">
    <property type="component" value="Unassembled WGS sequence"/>
</dbReference>
<gene>
    <name evidence="2" type="ORF">PLOB_00046970</name>
</gene>
<accession>A0ABN8PTE4</accession>
<dbReference type="EMBL" id="CALNXK010000085">
    <property type="protein sequence ID" value="CAH3149088.1"/>
    <property type="molecule type" value="Genomic_DNA"/>
</dbReference>
<comment type="caution">
    <text evidence="2">The sequence shown here is derived from an EMBL/GenBank/DDBJ whole genome shotgun (WGS) entry which is preliminary data.</text>
</comment>
<feature type="domain" description="SAM" evidence="1">
    <location>
        <begin position="5"/>
        <end position="49"/>
    </location>
</feature>
<reference evidence="2 3" key="1">
    <citation type="submission" date="2022-05" db="EMBL/GenBank/DDBJ databases">
        <authorList>
            <consortium name="Genoscope - CEA"/>
            <person name="William W."/>
        </authorList>
    </citation>
    <scope>NUCLEOTIDE SEQUENCE [LARGE SCALE GENOMIC DNA]</scope>
</reference>
<dbReference type="InterPro" id="IPR001660">
    <property type="entry name" value="SAM"/>
</dbReference>
<keyword evidence="3" id="KW-1185">Reference proteome</keyword>